<dbReference type="EMBL" id="LO018305">
    <property type="protein sequence ID" value="CUM62369.1"/>
    <property type="molecule type" value="Genomic_DNA"/>
</dbReference>
<dbReference type="RefSeq" id="WP_235766438.1">
    <property type="nucleotide sequence ID" value="NZ_JBMLSA010000235.1"/>
</dbReference>
<name>A0A1J1JNQ4_PLAAG</name>
<gene>
    <name evidence="1" type="ORF">PLAM_mp0074</name>
</gene>
<protein>
    <submittedName>
        <fullName evidence="1">Uncharacterized protein</fullName>
    </submittedName>
</protein>
<organism evidence="1">
    <name type="scientific">Planktothrix agardhii</name>
    <name type="common">Oscillatoria agardhii</name>
    <dbReference type="NCBI Taxonomy" id="1160"/>
    <lineage>
        <taxon>Bacteria</taxon>
        <taxon>Bacillati</taxon>
        <taxon>Cyanobacteriota</taxon>
        <taxon>Cyanophyceae</taxon>
        <taxon>Oscillatoriophycideae</taxon>
        <taxon>Oscillatoriales</taxon>
        <taxon>Microcoleaceae</taxon>
        <taxon>Planktothrix</taxon>
    </lineage>
</organism>
<proteinExistence type="predicted"/>
<dbReference type="Gene3D" id="3.40.50.1010">
    <property type="entry name" value="5'-nuclease"/>
    <property type="match status" value="1"/>
</dbReference>
<reference evidence="1" key="1">
    <citation type="submission" date="2015-09" db="EMBL/GenBank/DDBJ databases">
        <authorList>
            <person name="Jackson K.R."/>
            <person name="Lunt B.L."/>
            <person name="Fisher J.N.B."/>
            <person name="Gardner A.V."/>
            <person name="Bailey M.E."/>
            <person name="Deus L.M."/>
            <person name="Earl A.S."/>
            <person name="Gibby P.D."/>
            <person name="Hartmann K.A."/>
            <person name="Liu J.E."/>
            <person name="Manci A.M."/>
            <person name="Nielsen D.A."/>
            <person name="Solomon M.B."/>
            <person name="Breakwell D.P."/>
            <person name="Burnett S.H."/>
            <person name="Grose J.H."/>
        </authorList>
    </citation>
    <scope>NUCLEOTIDE SEQUENCE</scope>
    <source>
        <strain evidence="1">7805</strain>
    </source>
</reference>
<evidence type="ECO:0000313" key="1">
    <source>
        <dbReference type="EMBL" id="CUM62369.1"/>
    </source>
</evidence>
<dbReference type="AlphaFoldDB" id="A0A1J1JNQ4"/>
<sequence>MRIYLDTSVYNRPYDDQTQAKIYLETQAVLIILNLIETQQIESVNSSVLEYENQKNPVLIIQTAIKKYLTKASLFQPLNETIRQRAKQLETEGIKPIDALHVASFESSKSNYFITCDKRLLNRCEALAIPAINPINFIEELDDEN</sequence>
<dbReference type="InterPro" id="IPR002716">
    <property type="entry name" value="PIN_dom"/>
</dbReference>
<dbReference type="Pfam" id="PF01850">
    <property type="entry name" value="PIN"/>
    <property type="match status" value="1"/>
</dbReference>
<dbReference type="InterPro" id="IPR029060">
    <property type="entry name" value="PIN-like_dom_sf"/>
</dbReference>
<dbReference type="SUPFAM" id="SSF88723">
    <property type="entry name" value="PIN domain-like"/>
    <property type="match status" value="1"/>
</dbReference>
<accession>A0A1J1JNQ4</accession>